<dbReference type="GO" id="GO:0004222">
    <property type="term" value="F:metalloendopeptidase activity"/>
    <property type="evidence" value="ECO:0007669"/>
    <property type="project" value="TreeGrafter"/>
</dbReference>
<dbReference type="Gene3D" id="2.70.70.10">
    <property type="entry name" value="Glucose Permease (Domain IIA)"/>
    <property type="match status" value="1"/>
</dbReference>
<evidence type="ECO:0000313" key="3">
    <source>
        <dbReference type="Proteomes" id="UP000233417"/>
    </source>
</evidence>
<reference evidence="2 3" key="1">
    <citation type="journal article" date="2017" name="ISME J.">
        <title>Potential for microbial H2 and metal transformations associated with novel bacteria and archaea in deep terrestrial subsurface sediments.</title>
        <authorList>
            <person name="Hernsdorf A.W."/>
            <person name="Amano Y."/>
            <person name="Miyakawa K."/>
            <person name="Ise K."/>
            <person name="Suzuki Y."/>
            <person name="Anantharaman K."/>
            <person name="Probst A."/>
            <person name="Burstein D."/>
            <person name="Thomas B.C."/>
            <person name="Banfield J.F."/>
        </authorList>
    </citation>
    <scope>NUCLEOTIDE SEQUENCE [LARGE SCALE GENOMIC DNA]</scope>
    <source>
        <strain evidence="2">HGW-Dojkabacteria-1</strain>
    </source>
</reference>
<comment type="caution">
    <text evidence="2">The sequence shown here is derived from an EMBL/GenBank/DDBJ whole genome shotgun (WGS) entry which is preliminary data.</text>
</comment>
<proteinExistence type="predicted"/>
<dbReference type="Proteomes" id="UP000233417">
    <property type="component" value="Unassembled WGS sequence"/>
</dbReference>
<dbReference type="InterPro" id="IPR016047">
    <property type="entry name" value="M23ase_b-sheet_dom"/>
</dbReference>
<sequence>MIPLIFATVLNISYPTYSQLPLKTEWESLGNNIEYELQYSYTQDFKYIEISHWPTTNTYEYTYHLENSFYCRRLRYKYIDREDYYYKDLDCFFFDKTYTPPQIPDTPEDIPTPVLPPVEKRSVLTEIYEEPRIVDIPEVKGIQENNTTQCTLSILKKETYSIQSLDCDLGISITNTKYLDWNTYFSLSLDGIYRKEISVETYVYECKPFSLLDFDTWGKCKQVLIEKKLRNLQPIYYGYIEVDGMYQKNSSFGFKDSAFFTNTIFNTDISSKKVTFVLNIYLSFKRDIWVDLIYTKKVPISMQKATPVIKPFSFPLERYLGVTQWYGCTKYQCPHKGIDFGAKLNKVVSIADATVVNVGYDKYGGECNQGGNFVILKHKNGMYSTYFHLNSYSVKIGESVKRNQVLGISGNSGKWNCQNLGYHLHFETRKGLSSSTHTNPVEYIDVDWNMIPTIGKDIFPDRLSGENPHPNF</sequence>
<dbReference type="PANTHER" id="PTHR21666:SF270">
    <property type="entry name" value="MUREIN HYDROLASE ACTIVATOR ENVC"/>
    <property type="match status" value="1"/>
</dbReference>
<dbReference type="Pfam" id="PF01551">
    <property type="entry name" value="Peptidase_M23"/>
    <property type="match status" value="1"/>
</dbReference>
<dbReference type="InterPro" id="IPR011055">
    <property type="entry name" value="Dup_hybrid_motif"/>
</dbReference>
<dbReference type="PANTHER" id="PTHR21666">
    <property type="entry name" value="PEPTIDASE-RELATED"/>
    <property type="match status" value="1"/>
</dbReference>
<evidence type="ECO:0000259" key="1">
    <source>
        <dbReference type="Pfam" id="PF01551"/>
    </source>
</evidence>
<gene>
    <name evidence="2" type="ORF">CVU76_01270</name>
</gene>
<name>A0A2N2F385_9BACT</name>
<dbReference type="EMBL" id="PHAO01000001">
    <property type="protein sequence ID" value="PKN02652.1"/>
    <property type="molecule type" value="Genomic_DNA"/>
</dbReference>
<dbReference type="CDD" id="cd12797">
    <property type="entry name" value="M23_peptidase"/>
    <property type="match status" value="1"/>
</dbReference>
<organism evidence="2 3">
    <name type="scientific">Candidatus Dojkabacteria bacterium HGW-Dojkabacteria-1</name>
    <dbReference type="NCBI Taxonomy" id="2013761"/>
    <lineage>
        <taxon>Bacteria</taxon>
        <taxon>Candidatus Dojkabacteria</taxon>
    </lineage>
</organism>
<feature type="domain" description="M23ase beta-sheet core" evidence="1">
    <location>
        <begin position="334"/>
        <end position="431"/>
    </location>
</feature>
<dbReference type="InterPro" id="IPR050570">
    <property type="entry name" value="Cell_wall_metabolism_enzyme"/>
</dbReference>
<dbReference type="AlphaFoldDB" id="A0A2N2F385"/>
<protein>
    <recommendedName>
        <fullName evidence="1">M23ase beta-sheet core domain-containing protein</fullName>
    </recommendedName>
</protein>
<accession>A0A2N2F385</accession>
<dbReference type="SUPFAM" id="SSF51261">
    <property type="entry name" value="Duplicated hybrid motif"/>
    <property type="match status" value="1"/>
</dbReference>
<evidence type="ECO:0000313" key="2">
    <source>
        <dbReference type="EMBL" id="PKN02652.1"/>
    </source>
</evidence>